<dbReference type="EMBL" id="VDHJ01000004">
    <property type="protein sequence ID" value="TNL98782.1"/>
    <property type="molecule type" value="Genomic_DNA"/>
</dbReference>
<evidence type="ECO:0000313" key="1">
    <source>
        <dbReference type="EMBL" id="TNL98782.1"/>
    </source>
</evidence>
<sequence>MTLYQRLDMVTPAAVSREDALYFAGLGNDEAALMTLLEDASEANLITADMVTELRSIIREKMIEPVIEEFIEFELSESLKSAS</sequence>
<organism evidence="1 2">
    <name type="scientific">Corynebacterium tapiri</name>
    <dbReference type="NCBI Taxonomy" id="1448266"/>
    <lineage>
        <taxon>Bacteria</taxon>
        <taxon>Bacillati</taxon>
        <taxon>Actinomycetota</taxon>
        <taxon>Actinomycetes</taxon>
        <taxon>Mycobacteriales</taxon>
        <taxon>Corynebacteriaceae</taxon>
        <taxon>Corynebacterium</taxon>
    </lineage>
</organism>
<dbReference type="AlphaFoldDB" id="A0A5C4U532"/>
<proteinExistence type="predicted"/>
<gene>
    <name evidence="1" type="ORF">FHE74_03955</name>
</gene>
<evidence type="ECO:0000313" key="2">
    <source>
        <dbReference type="Proteomes" id="UP000312032"/>
    </source>
</evidence>
<comment type="caution">
    <text evidence="1">The sequence shown here is derived from an EMBL/GenBank/DDBJ whole genome shotgun (WGS) entry which is preliminary data.</text>
</comment>
<dbReference type="Proteomes" id="UP000312032">
    <property type="component" value="Unassembled WGS sequence"/>
</dbReference>
<dbReference type="RefSeq" id="WP_139465210.1">
    <property type="nucleotide sequence ID" value="NZ_VDHJ01000004.1"/>
</dbReference>
<name>A0A5C4U532_9CORY</name>
<reference evidence="1 2" key="1">
    <citation type="submission" date="2019-06" db="EMBL/GenBank/DDBJ databases">
        <authorList>
            <person name="Li J."/>
        </authorList>
    </citation>
    <scope>NUCLEOTIDE SEQUENCE [LARGE SCALE GENOMIC DNA]</scope>
    <source>
        <strain evidence="1 2">LMG 28165</strain>
    </source>
</reference>
<keyword evidence="2" id="KW-1185">Reference proteome</keyword>
<protein>
    <submittedName>
        <fullName evidence="1">Uncharacterized protein</fullName>
    </submittedName>
</protein>
<accession>A0A5C4U532</accession>